<dbReference type="EMBL" id="JAPDMZ010000099">
    <property type="protein sequence ID" value="KAK0550100.1"/>
    <property type="molecule type" value="Genomic_DNA"/>
</dbReference>
<gene>
    <name evidence="2" type="ORF">OC846_003810</name>
</gene>
<sequence>MPPQRTGANVTELGPGDRSAPSSSISSSAVASSSKVGAASTNLVQHGNATKRPWSSMSGHHEQRSYEDARHRSSSVHYTGDCWRPEHRRVSESSRSSTFRTEQGPARSHHPLQTSGRETAARAVSRQAPTPAHPSAASLNPATRTEPTPGPKPAFVRPSGSGPSSRSASEPASASGPSLAPRQDPMSAPVPVPSLGPAPAPGPVPTTSTSNDRPRPDALTPSNSKSDNKSSKSKAKTKGKGKAPATSKTQPKSKTKKKAPKQKDGANTQTQAAEDDPKLPKSDAKLVRLNAASKWHVLGRTSYGNTIREAGSILNVEPTRVKLVLRQPPAAECEIRPSAWPVIPIEAPVYAVIHKADKKADKAQSANVASQPIVSSQGAGSSAMHPTPTNADSGHAPMELTRSETRYVPLNHNDSRFAGLQNAWAASRVIRNATEAKMQLSFAYRHLAIIEHCKCQDPDQDAHLKLTRRIRKAEQWYKNQLVRFETDPHYVAHYSLAATGDEDDQQSVPGKERVPAEVGTFQMGRGLLGPSPVQVHRSQISTKRSRFANESRSDAGLSLAPGDGDERLRRRLAVVSISSGSSSPSTTSGTSCSSDTTSTSSSSLSASSSSSSSTANAPATSPQPPSRSHSARPPMVRKREFEEDEVEFELVSVHEPAQTSRRQLRQAHTPPRRRRPRQTDSETSHDELASSDEEDRSSRHTSITTCPTADEADDELGTASDWSEVSRLPRRSSGKKWTGKEQALFVSKLQQETANLTRRLTIEERTAFFCDFERKYRVLFSSRTASALATRLHNMKSTARESGKELPRQLMYLLGSRASASVGAGGGSTAAGAPARKRPRR</sequence>
<dbReference type="Proteomes" id="UP001176517">
    <property type="component" value="Unassembled WGS sequence"/>
</dbReference>
<feature type="region of interest" description="Disordered" evidence="1">
    <location>
        <begin position="522"/>
        <end position="564"/>
    </location>
</feature>
<feature type="compositionally biased region" description="Basic and acidic residues" evidence="1">
    <location>
        <begin position="59"/>
        <end position="71"/>
    </location>
</feature>
<keyword evidence="3" id="KW-1185">Reference proteome</keyword>
<feature type="compositionally biased region" description="Basic residues" evidence="1">
    <location>
        <begin position="662"/>
        <end position="676"/>
    </location>
</feature>
<feature type="compositionally biased region" description="Low complexity" evidence="1">
    <location>
        <begin position="93"/>
        <end position="102"/>
    </location>
</feature>
<feature type="compositionally biased region" description="Low complexity" evidence="1">
    <location>
        <begin position="19"/>
        <end position="40"/>
    </location>
</feature>
<feature type="compositionally biased region" description="Basic and acidic residues" evidence="1">
    <location>
        <begin position="83"/>
        <end position="92"/>
    </location>
</feature>
<feature type="compositionally biased region" description="Pro residues" evidence="1">
    <location>
        <begin position="188"/>
        <end position="204"/>
    </location>
</feature>
<proteinExistence type="predicted"/>
<protein>
    <submittedName>
        <fullName evidence="2">Uncharacterized protein</fullName>
    </submittedName>
</protein>
<organism evidence="2 3">
    <name type="scientific">Tilletia horrida</name>
    <dbReference type="NCBI Taxonomy" id="155126"/>
    <lineage>
        <taxon>Eukaryota</taxon>
        <taxon>Fungi</taxon>
        <taxon>Dikarya</taxon>
        <taxon>Basidiomycota</taxon>
        <taxon>Ustilaginomycotina</taxon>
        <taxon>Exobasidiomycetes</taxon>
        <taxon>Tilletiales</taxon>
        <taxon>Tilletiaceae</taxon>
        <taxon>Tilletia</taxon>
    </lineage>
</organism>
<evidence type="ECO:0000313" key="3">
    <source>
        <dbReference type="Proteomes" id="UP001176517"/>
    </source>
</evidence>
<accession>A0AAN6GRT7</accession>
<feature type="compositionally biased region" description="Polar residues" evidence="1">
    <location>
        <begin position="41"/>
        <end position="58"/>
    </location>
</feature>
<feature type="compositionally biased region" description="Basic residues" evidence="1">
    <location>
        <begin position="231"/>
        <end position="241"/>
    </location>
</feature>
<feature type="region of interest" description="Disordered" evidence="1">
    <location>
        <begin position="363"/>
        <end position="397"/>
    </location>
</feature>
<feature type="region of interest" description="Disordered" evidence="1">
    <location>
        <begin position="576"/>
        <end position="739"/>
    </location>
</feature>
<name>A0AAN6GRT7_9BASI</name>
<feature type="compositionally biased region" description="Basic residues" evidence="1">
    <location>
        <begin position="251"/>
        <end position="260"/>
    </location>
</feature>
<feature type="region of interest" description="Disordered" evidence="1">
    <location>
        <begin position="1"/>
        <end position="281"/>
    </location>
</feature>
<comment type="caution">
    <text evidence="2">The sequence shown here is derived from an EMBL/GenBank/DDBJ whole genome shotgun (WGS) entry which is preliminary data.</text>
</comment>
<feature type="compositionally biased region" description="Low complexity" evidence="1">
    <location>
        <begin position="576"/>
        <end position="620"/>
    </location>
</feature>
<evidence type="ECO:0000256" key="1">
    <source>
        <dbReference type="SAM" id="MobiDB-lite"/>
    </source>
</evidence>
<feature type="compositionally biased region" description="Polar residues" evidence="1">
    <location>
        <begin position="364"/>
        <end position="380"/>
    </location>
</feature>
<feature type="compositionally biased region" description="Basic and acidic residues" evidence="1">
    <location>
        <begin position="677"/>
        <end position="688"/>
    </location>
</feature>
<dbReference type="AlphaFoldDB" id="A0AAN6GRT7"/>
<feature type="region of interest" description="Disordered" evidence="1">
    <location>
        <begin position="819"/>
        <end position="841"/>
    </location>
</feature>
<reference evidence="2" key="1">
    <citation type="journal article" date="2023" name="PhytoFront">
        <title>Draft Genome Resources of Seven Strains of Tilletia horrida, Causal Agent of Kernel Smut of Rice.</title>
        <authorList>
            <person name="Khanal S."/>
            <person name="Antony Babu S."/>
            <person name="Zhou X.G."/>
        </authorList>
    </citation>
    <scope>NUCLEOTIDE SEQUENCE</scope>
    <source>
        <strain evidence="2">TX6</strain>
    </source>
</reference>
<feature type="compositionally biased region" description="Polar residues" evidence="1">
    <location>
        <begin position="137"/>
        <end position="146"/>
    </location>
</feature>
<evidence type="ECO:0000313" key="2">
    <source>
        <dbReference type="EMBL" id="KAK0550100.1"/>
    </source>
</evidence>
<feature type="compositionally biased region" description="Low complexity" evidence="1">
    <location>
        <begin position="157"/>
        <end position="187"/>
    </location>
</feature>